<feature type="compositionally biased region" description="Basic residues" evidence="7">
    <location>
        <begin position="156"/>
        <end position="166"/>
    </location>
</feature>
<comment type="subcellular location">
    <subcellularLocation>
        <location evidence="1">Nucleus</location>
    </subcellularLocation>
</comment>
<feature type="compositionally biased region" description="Basic and acidic residues" evidence="7">
    <location>
        <begin position="73"/>
        <end position="84"/>
    </location>
</feature>
<dbReference type="GO" id="GO:0003677">
    <property type="term" value="F:DNA binding"/>
    <property type="evidence" value="ECO:0007669"/>
    <property type="project" value="UniProtKB-KW"/>
</dbReference>
<dbReference type="Proteomes" id="UP001172457">
    <property type="component" value="Chromosome 7"/>
</dbReference>
<reference evidence="9" key="1">
    <citation type="submission" date="2023-03" db="EMBL/GenBank/DDBJ databases">
        <title>Chromosome-scale reference genome and RAD-based genetic map of yellow starthistle (Centaurea solstitialis) reveal putative structural variation and QTLs associated with invader traits.</title>
        <authorList>
            <person name="Reatini B."/>
            <person name="Cang F.A."/>
            <person name="Jiang Q."/>
            <person name="Mckibben M.T.W."/>
            <person name="Barker M.S."/>
            <person name="Rieseberg L.H."/>
            <person name="Dlugosch K.M."/>
        </authorList>
    </citation>
    <scope>NUCLEOTIDE SEQUENCE</scope>
    <source>
        <strain evidence="9">CAN-66</strain>
        <tissue evidence="9">Leaf</tissue>
    </source>
</reference>
<comment type="caution">
    <text evidence="9">The sequence shown here is derived from an EMBL/GenBank/DDBJ whole genome shotgun (WGS) entry which is preliminary data.</text>
</comment>
<evidence type="ECO:0000256" key="1">
    <source>
        <dbReference type="ARBA" id="ARBA00004123"/>
    </source>
</evidence>
<sequence length="174" mass="19849">MRSKSSENAKLKHKKGLWSPDEDQNLRDYIVNHGLGCWSAVPIQAAKPVVPAVAADRTKVKEDGPSENATTVTKEEGSTSREVHNSSCRSIVDHSMNEKRIRNNFISTFKRYFKVDPKQRVEKENQRKNRKGRSHPNLLSLDSLEATTDGGAPIRSSRRRRRRTHFRSLNENLS</sequence>
<dbReference type="CDD" id="cd00167">
    <property type="entry name" value="SANT"/>
    <property type="match status" value="1"/>
</dbReference>
<feature type="compositionally biased region" description="Basic and acidic residues" evidence="7">
    <location>
        <begin position="1"/>
        <end position="10"/>
    </location>
</feature>
<evidence type="ECO:0000313" key="10">
    <source>
        <dbReference type="Proteomes" id="UP001172457"/>
    </source>
</evidence>
<keyword evidence="2" id="KW-0677">Repeat</keyword>
<protein>
    <recommendedName>
        <fullName evidence="8">Myb-like domain-containing protein</fullName>
    </recommendedName>
</protein>
<feature type="compositionally biased region" description="Basic and acidic residues" evidence="7">
    <location>
        <begin position="117"/>
        <end position="127"/>
    </location>
</feature>
<keyword evidence="5" id="KW-0804">Transcription</keyword>
<evidence type="ECO:0000256" key="5">
    <source>
        <dbReference type="ARBA" id="ARBA00023163"/>
    </source>
</evidence>
<evidence type="ECO:0000256" key="4">
    <source>
        <dbReference type="ARBA" id="ARBA00023125"/>
    </source>
</evidence>
<dbReference type="EMBL" id="JARYMX010000007">
    <property type="protein sequence ID" value="KAJ9539660.1"/>
    <property type="molecule type" value="Genomic_DNA"/>
</dbReference>
<evidence type="ECO:0000256" key="2">
    <source>
        <dbReference type="ARBA" id="ARBA00022737"/>
    </source>
</evidence>
<feature type="region of interest" description="Disordered" evidence="7">
    <location>
        <begin position="1"/>
        <end position="23"/>
    </location>
</feature>
<name>A0AA38W5N5_9ASTR</name>
<proteinExistence type="predicted"/>
<dbReference type="InterPro" id="IPR009057">
    <property type="entry name" value="Homeodomain-like_sf"/>
</dbReference>
<dbReference type="Gene3D" id="1.10.10.60">
    <property type="entry name" value="Homeodomain-like"/>
    <property type="match status" value="1"/>
</dbReference>
<evidence type="ECO:0000259" key="8">
    <source>
        <dbReference type="Pfam" id="PF00249"/>
    </source>
</evidence>
<dbReference type="SUPFAM" id="SSF46689">
    <property type="entry name" value="Homeodomain-like"/>
    <property type="match status" value="1"/>
</dbReference>
<evidence type="ECO:0000256" key="7">
    <source>
        <dbReference type="SAM" id="MobiDB-lite"/>
    </source>
</evidence>
<feature type="region of interest" description="Disordered" evidence="7">
    <location>
        <begin position="57"/>
        <end position="90"/>
    </location>
</feature>
<dbReference type="PANTHER" id="PTHR47997">
    <property type="entry name" value="MYB DOMAIN PROTEIN 55"/>
    <property type="match status" value="1"/>
</dbReference>
<dbReference type="InterPro" id="IPR001005">
    <property type="entry name" value="SANT/Myb"/>
</dbReference>
<dbReference type="InterPro" id="IPR051953">
    <property type="entry name" value="Plant_SW-associated_TFs"/>
</dbReference>
<gene>
    <name evidence="9" type="ORF">OSB04_026166</name>
</gene>
<keyword evidence="6" id="KW-0539">Nucleus</keyword>
<feature type="region of interest" description="Disordered" evidence="7">
    <location>
        <begin position="117"/>
        <end position="174"/>
    </location>
</feature>
<keyword evidence="10" id="KW-1185">Reference proteome</keyword>
<evidence type="ECO:0000256" key="6">
    <source>
        <dbReference type="ARBA" id="ARBA00023242"/>
    </source>
</evidence>
<dbReference type="AlphaFoldDB" id="A0AA38W5N5"/>
<keyword evidence="3" id="KW-0805">Transcription regulation</keyword>
<keyword evidence="4" id="KW-0238">DNA-binding</keyword>
<accession>A0AA38W5N5</accession>
<dbReference type="PANTHER" id="PTHR47997:SF11">
    <property type="entry name" value="TRANSCRIPTION FACTOR LAF1"/>
    <property type="match status" value="1"/>
</dbReference>
<feature type="domain" description="Myb-like" evidence="8">
    <location>
        <begin position="15"/>
        <end position="42"/>
    </location>
</feature>
<dbReference type="GO" id="GO:0005634">
    <property type="term" value="C:nucleus"/>
    <property type="evidence" value="ECO:0007669"/>
    <property type="project" value="UniProtKB-SubCell"/>
</dbReference>
<dbReference type="Pfam" id="PF00249">
    <property type="entry name" value="Myb_DNA-binding"/>
    <property type="match status" value="1"/>
</dbReference>
<organism evidence="9 10">
    <name type="scientific">Centaurea solstitialis</name>
    <name type="common">yellow star-thistle</name>
    <dbReference type="NCBI Taxonomy" id="347529"/>
    <lineage>
        <taxon>Eukaryota</taxon>
        <taxon>Viridiplantae</taxon>
        <taxon>Streptophyta</taxon>
        <taxon>Embryophyta</taxon>
        <taxon>Tracheophyta</taxon>
        <taxon>Spermatophyta</taxon>
        <taxon>Magnoliopsida</taxon>
        <taxon>eudicotyledons</taxon>
        <taxon>Gunneridae</taxon>
        <taxon>Pentapetalae</taxon>
        <taxon>asterids</taxon>
        <taxon>campanulids</taxon>
        <taxon>Asterales</taxon>
        <taxon>Asteraceae</taxon>
        <taxon>Carduoideae</taxon>
        <taxon>Cardueae</taxon>
        <taxon>Centaureinae</taxon>
        <taxon>Centaurea</taxon>
    </lineage>
</organism>
<evidence type="ECO:0000313" key="9">
    <source>
        <dbReference type="EMBL" id="KAJ9539660.1"/>
    </source>
</evidence>
<evidence type="ECO:0000256" key="3">
    <source>
        <dbReference type="ARBA" id="ARBA00023015"/>
    </source>
</evidence>